<dbReference type="EMBL" id="JABBKX010000002">
    <property type="protein sequence ID" value="NMJ40859.1"/>
    <property type="molecule type" value="Genomic_DNA"/>
</dbReference>
<feature type="domain" description="Glycosyltransferase family 28 N-terminal" evidence="1">
    <location>
        <begin position="3"/>
        <end position="136"/>
    </location>
</feature>
<evidence type="ECO:0000313" key="4">
    <source>
        <dbReference type="Proteomes" id="UP000548582"/>
    </source>
</evidence>
<sequence>MRIAIQTLGTRGDVQPYVALARGLRRRGHDVQIAGPAQFETMVTRHGLAFAPLPAELLALIDTPAGKAAIAGGHGVLTRLRLLRQIVPMMRRLLDAEWAAVMGFAPDVIVHHPKSLASRHMAEALSCPRILASPLPGLTPTAAFPSPLLPFASLGPFNRASHALVMGSANVVFAGTIRTWRMEALKLPARPRPPPEPSGTLYAYSRHVVPIPPDWGRDVRVTGYWFLDDPDWRPPEALASFLADGEPPVYVGFGSMPGLDPQRLTAIVLEALARTGKRGLLASGGGALAAETLPPQARMIDAAPHDRLFPFVSGTIHHGGAGTTAASLRAGKPCAICPFFGDQPFWGRRVAALGVGPPPLDRRTLSADRLAAAIAAMEDQAMRHRARLLGDAIRDEDGVEAAVRFIEARYQSSGVNSSNSAKKHR</sequence>
<feature type="domain" description="Erythromycin biosynthesis protein CIII-like C-terminal" evidence="2">
    <location>
        <begin position="291"/>
        <end position="389"/>
    </location>
</feature>
<dbReference type="Pfam" id="PF06722">
    <property type="entry name" value="EryCIII-like_C"/>
    <property type="match status" value="1"/>
</dbReference>
<dbReference type="GO" id="GO:0016758">
    <property type="term" value="F:hexosyltransferase activity"/>
    <property type="evidence" value="ECO:0007669"/>
    <property type="project" value="InterPro"/>
</dbReference>
<dbReference type="InterPro" id="IPR010610">
    <property type="entry name" value="EryCIII-like_C"/>
</dbReference>
<dbReference type="GO" id="GO:0005975">
    <property type="term" value="P:carbohydrate metabolic process"/>
    <property type="evidence" value="ECO:0007669"/>
    <property type="project" value="InterPro"/>
</dbReference>
<protein>
    <submittedName>
        <fullName evidence="3">Glycosyltransferase family 1 protein</fullName>
    </submittedName>
</protein>
<dbReference type="Pfam" id="PF03033">
    <property type="entry name" value="Glyco_transf_28"/>
    <property type="match status" value="1"/>
</dbReference>
<dbReference type="PANTHER" id="PTHR48050:SF13">
    <property type="entry name" value="STEROL 3-BETA-GLUCOSYLTRANSFERASE UGT80A2"/>
    <property type="match status" value="1"/>
</dbReference>
<organism evidence="3 4">
    <name type="scientific">Neoroseomonas marina</name>
    <dbReference type="NCBI Taxonomy" id="1232220"/>
    <lineage>
        <taxon>Bacteria</taxon>
        <taxon>Pseudomonadati</taxon>
        <taxon>Pseudomonadota</taxon>
        <taxon>Alphaproteobacteria</taxon>
        <taxon>Acetobacterales</taxon>
        <taxon>Acetobacteraceae</taxon>
        <taxon>Neoroseomonas</taxon>
    </lineage>
</organism>
<keyword evidence="4" id="KW-1185">Reference proteome</keyword>
<dbReference type="InterPro" id="IPR002213">
    <property type="entry name" value="UDP_glucos_trans"/>
</dbReference>
<gene>
    <name evidence="3" type="ORF">GWK16_06375</name>
</gene>
<keyword evidence="3" id="KW-0808">Transferase</keyword>
<dbReference type="RefSeq" id="WP_170053121.1">
    <property type="nucleotide sequence ID" value="NZ_JABBKX010000002.1"/>
</dbReference>
<dbReference type="CDD" id="cd03784">
    <property type="entry name" value="GT1_Gtf-like"/>
    <property type="match status" value="1"/>
</dbReference>
<comment type="caution">
    <text evidence="3">The sequence shown here is derived from an EMBL/GenBank/DDBJ whole genome shotgun (WGS) entry which is preliminary data.</text>
</comment>
<dbReference type="Proteomes" id="UP000548582">
    <property type="component" value="Unassembled WGS sequence"/>
</dbReference>
<dbReference type="GO" id="GO:0033072">
    <property type="term" value="P:vancomycin biosynthetic process"/>
    <property type="evidence" value="ECO:0007669"/>
    <property type="project" value="UniProtKB-ARBA"/>
</dbReference>
<dbReference type="InterPro" id="IPR004276">
    <property type="entry name" value="GlycoTrans_28_N"/>
</dbReference>
<name>A0A848EBF2_9PROT</name>
<dbReference type="PANTHER" id="PTHR48050">
    <property type="entry name" value="STEROL 3-BETA-GLUCOSYLTRANSFERASE"/>
    <property type="match status" value="1"/>
</dbReference>
<evidence type="ECO:0000259" key="1">
    <source>
        <dbReference type="Pfam" id="PF03033"/>
    </source>
</evidence>
<dbReference type="InterPro" id="IPR050426">
    <property type="entry name" value="Glycosyltransferase_28"/>
</dbReference>
<accession>A0A848EBF2</accession>
<dbReference type="Gene3D" id="3.40.50.2000">
    <property type="entry name" value="Glycogen Phosphorylase B"/>
    <property type="match status" value="2"/>
</dbReference>
<reference evidence="3 4" key="1">
    <citation type="submission" date="2020-03" db="EMBL/GenBank/DDBJ databases">
        <authorList>
            <person name="Sun Q."/>
        </authorList>
    </citation>
    <scope>NUCLEOTIDE SEQUENCE [LARGE SCALE GENOMIC DNA]</scope>
    <source>
        <strain evidence="3 4">JC162</strain>
    </source>
</reference>
<dbReference type="AlphaFoldDB" id="A0A848EBF2"/>
<evidence type="ECO:0000259" key="2">
    <source>
        <dbReference type="Pfam" id="PF06722"/>
    </source>
</evidence>
<proteinExistence type="predicted"/>
<dbReference type="GO" id="GO:0008194">
    <property type="term" value="F:UDP-glycosyltransferase activity"/>
    <property type="evidence" value="ECO:0007669"/>
    <property type="project" value="InterPro"/>
</dbReference>
<dbReference type="SUPFAM" id="SSF53756">
    <property type="entry name" value="UDP-Glycosyltransferase/glycogen phosphorylase"/>
    <property type="match status" value="1"/>
</dbReference>
<evidence type="ECO:0000313" key="3">
    <source>
        <dbReference type="EMBL" id="NMJ40859.1"/>
    </source>
</evidence>
<dbReference type="FunFam" id="3.40.50.2000:FF:000009">
    <property type="entry name" value="Sterol 3-beta-glucosyltransferase UGT80A2"/>
    <property type="match status" value="1"/>
</dbReference>